<organism evidence="3 4">
    <name type="scientific">Streptomyces mobaraensis (strain ATCC 29032 / DSM 40847 / JCM 4168 / NBRC 13819 / NCIMB 11159 / IPCR 16-22)</name>
    <dbReference type="NCBI Taxonomy" id="1223523"/>
    <lineage>
        <taxon>Bacteria</taxon>
        <taxon>Bacillati</taxon>
        <taxon>Actinomycetota</taxon>
        <taxon>Actinomycetes</taxon>
        <taxon>Kitasatosporales</taxon>
        <taxon>Streptomycetaceae</taxon>
        <taxon>Streptomyces</taxon>
    </lineage>
</organism>
<protein>
    <recommendedName>
        <fullName evidence="5">DUF4190 domain-containing protein</fullName>
    </recommendedName>
</protein>
<dbReference type="PATRIC" id="fig|1223523.3.peg.2806"/>
<evidence type="ECO:0000256" key="2">
    <source>
        <dbReference type="SAM" id="Phobius"/>
    </source>
</evidence>
<feature type="transmembrane region" description="Helical" evidence="2">
    <location>
        <begin position="151"/>
        <end position="169"/>
    </location>
</feature>
<feature type="compositionally biased region" description="Basic and acidic residues" evidence="1">
    <location>
        <begin position="67"/>
        <end position="78"/>
    </location>
</feature>
<feature type="compositionally biased region" description="Basic and acidic residues" evidence="1">
    <location>
        <begin position="45"/>
        <end position="61"/>
    </location>
</feature>
<reference evidence="3 4" key="1">
    <citation type="journal article" date="2013" name="Genome Announc.">
        <title>Whole-Genome Shotgun Assembly and Analysis of the Genome of Streptomyces mobaraensis DSM 40847, a Strain for Industrial Production of Microbial Transglutaminase.</title>
        <authorList>
            <person name="Yang H."/>
            <person name="He T."/>
            <person name="Wu W."/>
            <person name="Zhu W."/>
            <person name="Lu B."/>
            <person name="Sun W."/>
        </authorList>
    </citation>
    <scope>NUCLEOTIDE SEQUENCE [LARGE SCALE GENOMIC DNA]</scope>
    <source>
        <strain evidence="3 4">DSM 40847</strain>
    </source>
</reference>
<comment type="caution">
    <text evidence="3">The sequence shown here is derived from an EMBL/GenBank/DDBJ whole genome shotgun (WGS) entry which is preliminary data.</text>
</comment>
<proteinExistence type="predicted"/>
<gene>
    <name evidence="3" type="ORF">H340_13731</name>
</gene>
<feature type="transmembrane region" description="Helical" evidence="2">
    <location>
        <begin position="113"/>
        <end position="139"/>
    </location>
</feature>
<dbReference type="EMBL" id="AORZ01000036">
    <property type="protein sequence ID" value="EME99945.1"/>
    <property type="molecule type" value="Genomic_DNA"/>
</dbReference>
<evidence type="ECO:0000313" key="4">
    <source>
        <dbReference type="Proteomes" id="UP000011740"/>
    </source>
</evidence>
<dbReference type="InterPro" id="IPR055338">
    <property type="entry name" value="YqfX-like"/>
</dbReference>
<feature type="compositionally biased region" description="Basic and acidic residues" evidence="1">
    <location>
        <begin position="90"/>
        <end position="99"/>
    </location>
</feature>
<accession>M3C7L6</accession>
<dbReference type="PANTHER" id="PTHR40040:SF1">
    <property type="entry name" value="MEMBRANE PROTEIN"/>
    <property type="match status" value="1"/>
</dbReference>
<evidence type="ECO:0008006" key="5">
    <source>
        <dbReference type="Google" id="ProtNLM"/>
    </source>
</evidence>
<sequence length="177" mass="18790">MNPFSSPSLDARKPAGPAAGGRGAADTHERAGEYRAAPVRPDAGGPDRVRHPADLGPDGRHPANRPDGNRNRRPHQDTGPRPASRRFRDRRVAGADPAERRRRNADFMAVTSFVTGLLGLLIANLVFGPCAIALGAVALARGTVRRFRARLGMVLGAAGLVLYVVLSVADGTPSWHL</sequence>
<evidence type="ECO:0000256" key="1">
    <source>
        <dbReference type="SAM" id="MobiDB-lite"/>
    </source>
</evidence>
<keyword evidence="2" id="KW-0812">Transmembrane</keyword>
<feature type="region of interest" description="Disordered" evidence="1">
    <location>
        <begin position="1"/>
        <end position="100"/>
    </location>
</feature>
<name>M3C7L6_STRM1</name>
<dbReference type="STRING" id="1223523.H340_13731"/>
<dbReference type="RefSeq" id="WP_004944683.1">
    <property type="nucleotide sequence ID" value="NZ_AORZ01000036.1"/>
</dbReference>
<dbReference type="AlphaFoldDB" id="M3C7L6"/>
<keyword evidence="2" id="KW-0472">Membrane</keyword>
<evidence type="ECO:0000313" key="3">
    <source>
        <dbReference type="EMBL" id="EME99945.1"/>
    </source>
</evidence>
<dbReference type="eggNOG" id="ENOG502ZXI8">
    <property type="taxonomic scope" value="Bacteria"/>
</dbReference>
<dbReference type="Proteomes" id="UP000011740">
    <property type="component" value="Unassembled WGS sequence"/>
</dbReference>
<keyword evidence="2" id="KW-1133">Transmembrane helix</keyword>
<dbReference type="PANTHER" id="PTHR40040">
    <property type="entry name" value="SMALL HYDROPHOBIC PROTEIN-RELATED"/>
    <property type="match status" value="1"/>
</dbReference>